<feature type="domain" description="N-sulphoglucosamine sulphohydrolase C-terminal" evidence="4">
    <location>
        <begin position="362"/>
        <end position="515"/>
    </location>
</feature>
<keyword evidence="6" id="KW-1185">Reference proteome</keyword>
<dbReference type="Pfam" id="PF16347">
    <property type="entry name" value="SGSH_C"/>
    <property type="match status" value="1"/>
</dbReference>
<evidence type="ECO:0000313" key="6">
    <source>
        <dbReference type="Proteomes" id="UP000248079"/>
    </source>
</evidence>
<evidence type="ECO:0000256" key="3">
    <source>
        <dbReference type="SAM" id="MobiDB-lite"/>
    </source>
</evidence>
<dbReference type="InterPro" id="IPR032506">
    <property type="entry name" value="SGSH_C"/>
</dbReference>
<dbReference type="EMBL" id="QFLI01000001">
    <property type="protein sequence ID" value="PXY03138.1"/>
    <property type="molecule type" value="Genomic_DNA"/>
</dbReference>
<dbReference type="Gene3D" id="3.40.720.10">
    <property type="entry name" value="Alkaline Phosphatase, subunit A"/>
    <property type="match status" value="1"/>
</dbReference>
<dbReference type="AlphaFoldDB" id="A0A2V4A3P1"/>
<protein>
    <submittedName>
        <fullName evidence="5">Sulfatase</fullName>
    </submittedName>
</protein>
<dbReference type="Proteomes" id="UP000248079">
    <property type="component" value="Unassembled WGS sequence"/>
</dbReference>
<dbReference type="GO" id="GO:0016787">
    <property type="term" value="F:hydrolase activity"/>
    <property type="evidence" value="ECO:0007669"/>
    <property type="project" value="UniProtKB-KW"/>
</dbReference>
<dbReference type="CDD" id="cd16031">
    <property type="entry name" value="G6S_like"/>
    <property type="match status" value="1"/>
</dbReference>
<dbReference type="SUPFAM" id="SSF53649">
    <property type="entry name" value="Alkaline phosphatase-like"/>
    <property type="match status" value="1"/>
</dbReference>
<comment type="caution">
    <text evidence="5">The sequence shown here is derived from an EMBL/GenBank/DDBJ whole genome shotgun (WGS) entry which is preliminary data.</text>
</comment>
<dbReference type="OrthoDB" id="9765065at2"/>
<evidence type="ECO:0000256" key="1">
    <source>
        <dbReference type="ARBA" id="ARBA00008779"/>
    </source>
</evidence>
<proteinExistence type="inferred from homology"/>
<organism evidence="5 6">
    <name type="scientific">Marinifilum breve</name>
    <dbReference type="NCBI Taxonomy" id="2184082"/>
    <lineage>
        <taxon>Bacteria</taxon>
        <taxon>Pseudomonadati</taxon>
        <taxon>Bacteroidota</taxon>
        <taxon>Bacteroidia</taxon>
        <taxon>Marinilabiliales</taxon>
        <taxon>Marinifilaceae</taxon>
    </lineage>
</organism>
<dbReference type="PROSITE" id="PS00523">
    <property type="entry name" value="SULFATASE_1"/>
    <property type="match status" value="1"/>
</dbReference>
<dbReference type="RefSeq" id="WP_110359293.1">
    <property type="nucleotide sequence ID" value="NZ_QFLI01000001.1"/>
</dbReference>
<dbReference type="PANTHER" id="PTHR43108:SF6">
    <property type="entry name" value="N-SULPHOGLUCOSAMINE SULPHOHYDROLASE"/>
    <property type="match status" value="1"/>
</dbReference>
<feature type="region of interest" description="Disordered" evidence="3">
    <location>
        <begin position="516"/>
        <end position="538"/>
    </location>
</feature>
<gene>
    <name evidence="5" type="ORF">DF185_03365</name>
</gene>
<evidence type="ECO:0000313" key="5">
    <source>
        <dbReference type="EMBL" id="PXY03138.1"/>
    </source>
</evidence>
<dbReference type="InterPro" id="IPR024607">
    <property type="entry name" value="Sulfatase_CS"/>
</dbReference>
<dbReference type="InterPro" id="IPR017850">
    <property type="entry name" value="Alkaline_phosphatase_core_sf"/>
</dbReference>
<evidence type="ECO:0000256" key="2">
    <source>
        <dbReference type="ARBA" id="ARBA00022801"/>
    </source>
</evidence>
<dbReference type="PANTHER" id="PTHR43108">
    <property type="entry name" value="N-ACETYLGLUCOSAMINE-6-SULFATASE FAMILY MEMBER"/>
    <property type="match status" value="1"/>
</dbReference>
<comment type="similarity">
    <text evidence="1">Belongs to the sulfatase family.</text>
</comment>
<keyword evidence="2" id="KW-0378">Hydrolase</keyword>
<feature type="compositionally biased region" description="Basic residues" evidence="3">
    <location>
        <begin position="526"/>
        <end position="538"/>
    </location>
</feature>
<reference evidence="5 6" key="1">
    <citation type="submission" date="2018-05" db="EMBL/GenBank/DDBJ databases">
        <title>Marinifilum breve JC075T sp. nov., a marine bacterium isolated from Yongle Blue Hole in the South China Sea.</title>
        <authorList>
            <person name="Fu T."/>
        </authorList>
    </citation>
    <scope>NUCLEOTIDE SEQUENCE [LARGE SCALE GENOMIC DNA]</scope>
    <source>
        <strain evidence="5 6">JC075</strain>
    </source>
</reference>
<evidence type="ECO:0000259" key="4">
    <source>
        <dbReference type="Pfam" id="PF16347"/>
    </source>
</evidence>
<sequence>MNFNKLANTIWCSAGALALLSACDAKPKELEPKQPNIVYIMADDHAVQAISAFDHPLSKLAPTPNIDRIAKGGAMFTNSFCTNSICGPSRAVILTGKFSHVNGFMQNRGGKFDGNQPTFPKHLQKEGYETAMIGKWHLNCEPTGFDYWNVLNDQGEYYNPDFTENGVTEKKDGYVTDLITDYTINWLEEKRDKSKPFMLMMHHKAPHRNWLPAERHYNLYDTVEFPIPATYFDNYEGRRAAEEQEMNIYRDMYEGHDLKMTIAKGSDSLRYDRWPHLFKRMTDEQLATFRKAYRKKNDDFHDQNLSGKELAKWKFQRYMQDYLATIKSVDESVGRVLDYLEKQGLAENTIVVYTSDQGFYLGEHGWFDKRFMYEESFRMPLLVKYPKGIKPGTVVDELVQNVDYAPTILDFCGANVPEDMQGRSFRPLLEGEKVDDWRSSMYYHFYEHPGFHMVKRHIGVRTDRYKLIHFYNNIDTWELYDLQEDPHEMNNLYGKQGYEKLTAELKTELERLRQQYGDTDPLVTKSKIKKRKNGKKKA</sequence>
<dbReference type="PROSITE" id="PS00149">
    <property type="entry name" value="SULFATASE_2"/>
    <property type="match status" value="1"/>
</dbReference>
<name>A0A2V4A3P1_9BACT</name>
<accession>A0A2V4A3P1</accession>
<dbReference type="PROSITE" id="PS51257">
    <property type="entry name" value="PROKAR_LIPOPROTEIN"/>
    <property type="match status" value="1"/>
</dbReference>